<keyword evidence="1" id="KW-0175">Coiled coil</keyword>
<dbReference type="InterPro" id="IPR046118">
    <property type="entry name" value="DUF6115"/>
</dbReference>
<protein>
    <submittedName>
        <fullName evidence="2">Uncharacterized protein</fullName>
    </submittedName>
</protein>
<organism evidence="2 3">
    <name type="scientific">Caloramator australicus RC3</name>
    <dbReference type="NCBI Taxonomy" id="857293"/>
    <lineage>
        <taxon>Bacteria</taxon>
        <taxon>Bacillati</taxon>
        <taxon>Bacillota</taxon>
        <taxon>Clostridia</taxon>
        <taxon>Eubacteriales</taxon>
        <taxon>Clostridiaceae</taxon>
        <taxon>Caloramator</taxon>
    </lineage>
</organism>
<evidence type="ECO:0000313" key="2">
    <source>
        <dbReference type="EMBL" id="CCJ32618.1"/>
    </source>
</evidence>
<dbReference type="Proteomes" id="UP000007652">
    <property type="component" value="Unassembled WGS sequence"/>
</dbReference>
<proteinExistence type="predicted"/>
<dbReference type="OrthoDB" id="1957165at2"/>
<name>I7KSN5_9CLOT</name>
<evidence type="ECO:0000313" key="3">
    <source>
        <dbReference type="Proteomes" id="UP000007652"/>
    </source>
</evidence>
<gene>
    <name evidence="2" type="ORF">CAAU_0534</name>
</gene>
<feature type="coiled-coil region" evidence="1">
    <location>
        <begin position="53"/>
        <end position="87"/>
    </location>
</feature>
<accession>I7KSN5</accession>
<evidence type="ECO:0000256" key="1">
    <source>
        <dbReference type="SAM" id="Coils"/>
    </source>
</evidence>
<keyword evidence="3" id="KW-1185">Reference proteome</keyword>
<reference evidence="2 3" key="1">
    <citation type="journal article" date="2011" name="J. Bacteriol.">
        <title>Draft genome sequence of Caloramator australicus strain RC3T, a thermoanaerobe from the Great Artesian Basin of Australia.</title>
        <authorList>
            <person name="Ogg C.D."/>
            <person name="Patel B.K.C."/>
        </authorList>
    </citation>
    <scope>NUCLEOTIDE SEQUENCE [LARGE SCALE GENOMIC DNA]</scope>
    <source>
        <strain evidence="2 3">RC3</strain>
    </source>
</reference>
<dbReference type="Pfam" id="PF19610">
    <property type="entry name" value="DUF6115"/>
    <property type="match status" value="1"/>
</dbReference>
<dbReference type="RefSeq" id="WP_008907898.1">
    <property type="nucleotide sequence ID" value="NZ_CAKP01000022.1"/>
</dbReference>
<dbReference type="STRING" id="857293.CAAU_0534"/>
<dbReference type="AlphaFoldDB" id="I7KSN5"/>
<dbReference type="EMBL" id="CAKP01000022">
    <property type="protein sequence ID" value="CCJ32618.1"/>
    <property type="molecule type" value="Genomic_DNA"/>
</dbReference>
<sequence>MNFILIILGLLFIYLSFLIKKLKPKEIMERNPIMDFENIISEKLYYEENKLALKEIKETLMEILDRIENVELSLISLGEEIENLKKDEIKEEKTTIEDAKAVETNEMNGKDINDKIYEMTLAGLTVDEISSKLNLGKGEVLLRLGLMKARK</sequence>
<comment type="caution">
    <text evidence="2">The sequence shown here is derived from an EMBL/GenBank/DDBJ whole genome shotgun (WGS) entry which is preliminary data.</text>
</comment>